<feature type="compositionally biased region" description="Polar residues" evidence="1">
    <location>
        <begin position="224"/>
        <end position="248"/>
    </location>
</feature>
<dbReference type="Proteomes" id="UP000219602">
    <property type="component" value="Chromosome 11"/>
</dbReference>
<feature type="compositionally biased region" description="Low complexity" evidence="1">
    <location>
        <begin position="263"/>
        <end position="285"/>
    </location>
</feature>
<feature type="compositionally biased region" description="Low complexity" evidence="1">
    <location>
        <begin position="446"/>
        <end position="470"/>
    </location>
</feature>
<accession>A0A2H3G818</accession>
<dbReference type="EMBL" id="MABQ02000009">
    <property type="protein sequence ID" value="PCD26727.1"/>
    <property type="molecule type" value="Genomic_DNA"/>
</dbReference>
<sequence>MSSTQCDAQVQAQDSDTSRRAQWAAISKHQAELSDIWGKLEHHPSFNGVFSLGKDGILRSLGPDRDVHDAVPLSPHLIKALLDRLPFRPQNEIDFRGVDGRNTPKEQWYRPDKAGAEIFIFCTPLTILFEYLQEVEDTLNTTQTYKLHPLITVDMRFAGSLILGLLAVNGLAQTVIPDQDAEPSAIAQPEPSAPAAEPSNPAQDQPSDPAGDGDAQPTDVDSVPSATNGPEPTAVQPSDEASQASGDEQPTAMASDDGEDASTAEGTATVDATATDADATATASETNDEDSTDTATATATFSSAPTSTGTVVEVDLKNATIGENAELVQVDGKPAIKLNAPANGQATFSVAVDSDDELNTDELIYIVASILVGEPSSAKLRRRADKTDCTLQIQADGQNVYEEPLYTNNGQFQDVTSSGIQSSDKPEVQVTQKCGDKPSPLTVNNGGSSDKTSTATGASASETGDSGNMGARARASVGALAAAVLAAAAMV</sequence>
<protein>
    <submittedName>
        <fullName evidence="2">Uncharacterized protein</fullName>
    </submittedName>
</protein>
<feature type="compositionally biased region" description="Low complexity" evidence="1">
    <location>
        <begin position="182"/>
        <end position="202"/>
    </location>
</feature>
<reference evidence="2 3" key="1">
    <citation type="journal article" date="2016" name="Environ. Microbiol.">
        <title>Effector profiles distinguish formae speciales of Fusarium oxysporum.</title>
        <authorList>
            <person name="van Dam P."/>
            <person name="Fokkens L."/>
            <person name="Schmidt S.M."/>
            <person name="Linmans J.H."/>
            <person name="Kistler H.C."/>
            <person name="Ma L.J."/>
            <person name="Rep M."/>
        </authorList>
    </citation>
    <scope>NUCLEOTIDE SEQUENCE [LARGE SCALE GENOMIC DNA]</scope>
    <source>
        <strain evidence="2 3">Forc016</strain>
    </source>
</reference>
<feature type="compositionally biased region" description="Polar residues" evidence="1">
    <location>
        <begin position="412"/>
        <end position="423"/>
    </location>
</feature>
<feature type="region of interest" description="Disordered" evidence="1">
    <location>
        <begin position="412"/>
        <end position="470"/>
    </location>
</feature>
<proteinExistence type="predicted"/>
<reference evidence="2 3" key="2">
    <citation type="journal article" date="2017" name="Sci. Rep.">
        <title>A mobile pathogenicity chromosome in Fusarium oxysporum for infection of multiple cucurbit species.</title>
        <authorList>
            <person name="van Dam P."/>
            <person name="Fokkens L."/>
            <person name="Ayukawa Y."/>
            <person name="van der Gragt M."/>
            <person name="Ter Horst A."/>
            <person name="Brankovics B."/>
            <person name="Houterman P.M."/>
            <person name="Arie T."/>
            <person name="Rep M."/>
        </authorList>
    </citation>
    <scope>NUCLEOTIDE SEQUENCE [LARGE SCALE GENOMIC DNA]</scope>
    <source>
        <strain evidence="2 3">Forc016</strain>
    </source>
</reference>
<dbReference type="STRING" id="327505.A0A2H3G818"/>
<feature type="compositionally biased region" description="Low complexity" evidence="1">
    <location>
        <begin position="293"/>
        <end position="308"/>
    </location>
</feature>
<evidence type="ECO:0000313" key="3">
    <source>
        <dbReference type="Proteomes" id="UP000219602"/>
    </source>
</evidence>
<feature type="region of interest" description="Disordered" evidence="1">
    <location>
        <begin position="181"/>
        <end position="308"/>
    </location>
</feature>
<name>A0A2H3G818_FUSOX</name>
<dbReference type="AlphaFoldDB" id="A0A2H3G818"/>
<evidence type="ECO:0000313" key="2">
    <source>
        <dbReference type="EMBL" id="PCD26727.1"/>
    </source>
</evidence>
<evidence type="ECO:0000256" key="1">
    <source>
        <dbReference type="SAM" id="MobiDB-lite"/>
    </source>
</evidence>
<gene>
    <name evidence="2" type="ORF">AU210_013149</name>
</gene>
<organism evidence="2 3">
    <name type="scientific">Fusarium oxysporum f. sp. radicis-cucumerinum</name>
    <dbReference type="NCBI Taxonomy" id="327505"/>
    <lineage>
        <taxon>Eukaryota</taxon>
        <taxon>Fungi</taxon>
        <taxon>Dikarya</taxon>
        <taxon>Ascomycota</taxon>
        <taxon>Pezizomycotina</taxon>
        <taxon>Sordariomycetes</taxon>
        <taxon>Hypocreomycetidae</taxon>
        <taxon>Hypocreales</taxon>
        <taxon>Nectriaceae</taxon>
        <taxon>Fusarium</taxon>
        <taxon>Fusarium oxysporum species complex</taxon>
    </lineage>
</organism>
<comment type="caution">
    <text evidence="2">The sequence shown here is derived from an EMBL/GenBank/DDBJ whole genome shotgun (WGS) entry which is preliminary data.</text>
</comment>